<proteinExistence type="inferred from homology"/>
<evidence type="ECO:0000256" key="20">
    <source>
        <dbReference type="ARBA" id="ARBA00042688"/>
    </source>
</evidence>
<dbReference type="FunFam" id="1.20.120.1630:FF:000004">
    <property type="entry name" value="7-dehydrocholesterol reductase"/>
    <property type="match status" value="1"/>
</dbReference>
<evidence type="ECO:0000313" key="25">
    <source>
        <dbReference type="Proteomes" id="UP001337655"/>
    </source>
</evidence>
<comment type="subcellular location">
    <subcellularLocation>
        <location evidence="1">Endoplasmic reticulum membrane</location>
        <topology evidence="1">Multi-pass membrane protein</topology>
    </subcellularLocation>
</comment>
<evidence type="ECO:0000256" key="1">
    <source>
        <dbReference type="ARBA" id="ARBA00004477"/>
    </source>
</evidence>
<dbReference type="GO" id="GO:0016132">
    <property type="term" value="P:brassinosteroid biosynthetic process"/>
    <property type="evidence" value="ECO:0007669"/>
    <property type="project" value="TreeGrafter"/>
</dbReference>
<comment type="catalytic activity">
    <reaction evidence="22">
        <text>7-dehydrodesmosterol + NADPH + H(+) = desmosterol + NADP(+)</text>
        <dbReference type="Rhea" id="RHEA:46740"/>
        <dbReference type="ChEBI" id="CHEBI:15378"/>
        <dbReference type="ChEBI" id="CHEBI:17737"/>
        <dbReference type="ChEBI" id="CHEBI:27910"/>
        <dbReference type="ChEBI" id="CHEBI:57783"/>
        <dbReference type="ChEBI" id="CHEBI:58349"/>
    </reaction>
    <physiologicalReaction direction="left-to-right" evidence="22">
        <dbReference type="Rhea" id="RHEA:46741"/>
    </physiologicalReaction>
</comment>
<dbReference type="InterPro" id="IPR018083">
    <property type="entry name" value="Sterol_reductase_CS"/>
</dbReference>
<dbReference type="PANTHER" id="PTHR21257">
    <property type="entry name" value="DELTA(14)-STEROL REDUCTASE"/>
    <property type="match status" value="1"/>
</dbReference>
<keyword evidence="4 23" id="KW-0444">Lipid biosynthesis</keyword>
<feature type="transmembrane region" description="Helical" evidence="23">
    <location>
        <begin position="315"/>
        <end position="334"/>
    </location>
</feature>
<keyword evidence="15 23" id="KW-0472">Membrane</keyword>
<comment type="caution">
    <text evidence="24">The sequence shown here is derived from an EMBL/GenBank/DDBJ whole genome shotgun (WGS) entry which is preliminary data.</text>
</comment>
<evidence type="ECO:0000256" key="5">
    <source>
        <dbReference type="ARBA" id="ARBA00022548"/>
    </source>
</evidence>
<keyword evidence="17 23" id="KW-0753">Steroid metabolism</keyword>
<evidence type="ECO:0000256" key="21">
    <source>
        <dbReference type="ARBA" id="ARBA00047795"/>
    </source>
</evidence>
<organism evidence="24 25">
    <name type="scientific">Saxophila tyrrhenica</name>
    <dbReference type="NCBI Taxonomy" id="1690608"/>
    <lineage>
        <taxon>Eukaryota</taxon>
        <taxon>Fungi</taxon>
        <taxon>Dikarya</taxon>
        <taxon>Ascomycota</taxon>
        <taxon>Pezizomycotina</taxon>
        <taxon>Dothideomycetes</taxon>
        <taxon>Dothideomycetidae</taxon>
        <taxon>Mycosphaerellales</taxon>
        <taxon>Extremaceae</taxon>
        <taxon>Saxophila</taxon>
    </lineage>
</organism>
<dbReference type="Gene3D" id="1.20.120.1630">
    <property type="match status" value="1"/>
</dbReference>
<comment type="catalytic activity">
    <reaction evidence="21">
        <text>cholesterol + NADP(+) = 7-dehydrocholesterol + NADPH + H(+)</text>
        <dbReference type="Rhea" id="RHEA:23984"/>
        <dbReference type="ChEBI" id="CHEBI:15378"/>
        <dbReference type="ChEBI" id="CHEBI:16113"/>
        <dbReference type="ChEBI" id="CHEBI:17759"/>
        <dbReference type="ChEBI" id="CHEBI:57783"/>
        <dbReference type="ChEBI" id="CHEBI:58349"/>
        <dbReference type="EC" id="1.3.1.21"/>
    </reaction>
    <physiologicalReaction direction="right-to-left" evidence="21">
        <dbReference type="Rhea" id="RHEA:23986"/>
    </physiologicalReaction>
</comment>
<comment type="similarity">
    <text evidence="3 23">Belongs to the ERG4/ERG24 family.</text>
</comment>
<evidence type="ECO:0000256" key="4">
    <source>
        <dbReference type="ARBA" id="ARBA00022516"/>
    </source>
</evidence>
<keyword evidence="16 23" id="KW-1207">Sterol metabolism</keyword>
<dbReference type="RefSeq" id="XP_064656259.1">
    <property type="nucleotide sequence ID" value="XM_064805799.1"/>
</dbReference>
<feature type="transmembrane region" description="Helical" evidence="23">
    <location>
        <begin position="246"/>
        <end position="265"/>
    </location>
</feature>
<comment type="pathway">
    <text evidence="2">Steroid biosynthesis; cholesterol biosynthesis.</text>
</comment>
<evidence type="ECO:0000256" key="2">
    <source>
        <dbReference type="ARBA" id="ARBA00004770"/>
    </source>
</evidence>
<evidence type="ECO:0000256" key="12">
    <source>
        <dbReference type="ARBA" id="ARBA00023002"/>
    </source>
</evidence>
<keyword evidence="7" id="KW-0152">Cholesterol biosynthesis</keyword>
<dbReference type="EC" id="1.3.1.21" evidence="18"/>
<evidence type="ECO:0000256" key="17">
    <source>
        <dbReference type="ARBA" id="ARBA00023221"/>
    </source>
</evidence>
<keyword evidence="12 23" id="KW-0560">Oxidoreductase</keyword>
<evidence type="ECO:0000256" key="10">
    <source>
        <dbReference type="ARBA" id="ARBA00022955"/>
    </source>
</evidence>
<evidence type="ECO:0000256" key="23">
    <source>
        <dbReference type="RuleBase" id="RU369120"/>
    </source>
</evidence>
<evidence type="ECO:0000256" key="19">
    <source>
        <dbReference type="ARBA" id="ARBA00039984"/>
    </source>
</evidence>
<evidence type="ECO:0000256" key="9">
    <source>
        <dbReference type="ARBA" id="ARBA00022857"/>
    </source>
</evidence>
<evidence type="ECO:0000256" key="14">
    <source>
        <dbReference type="ARBA" id="ARBA00023098"/>
    </source>
</evidence>
<accession>A0AAV9P1C4</accession>
<dbReference type="Proteomes" id="UP001337655">
    <property type="component" value="Unassembled WGS sequence"/>
</dbReference>
<evidence type="ECO:0000256" key="11">
    <source>
        <dbReference type="ARBA" id="ARBA00022989"/>
    </source>
</evidence>
<dbReference type="InterPro" id="IPR001171">
    <property type="entry name" value="ERG24_DHCR-like"/>
</dbReference>
<evidence type="ECO:0000256" key="8">
    <source>
        <dbReference type="ARBA" id="ARBA00022824"/>
    </source>
</evidence>
<sequence length="458" mass="51911">MKAVIPAAQDAVQAITSAVSIDGASWGRADKAKWPHNVTALLVFVAPTWMYINWLALEHYDASLLEAGRALFLQGPVQLMKHHFPQPTFAAFVGYAAWLGLQTALYGLLPGKHCFGQRTPGGHLLEYTANGLLAWAVTHGLYLAAAVTGMLDPAIMAKHWQGLFVAANLYGVVLAVLAQVKGYWCPSYPADRKMSGSWIFDFWAGVELNPRLGDYWDFKFFHNGRPGIVAWTLIDLSWTAYQYQNLGHIATSMCIVLLFHTIYVVDFFLNEDWYTRTIDITHDHFGFMLAWGDTTFLPAFYTLQAQYLARYPAYLSTAQSATVLVLGIGGYAIFRIANHQKDYVRSRNGNAILWDRPATFIRCNYRTSDGKEHSSILLTSGWWAVSRHSNYLGDLILAFAMCAACGVNHVLPWSYFFYMTVLLCHRVWRDEHRCHIKYGKKWEEYCAKVPYRIMPGVW</sequence>
<gene>
    <name evidence="24" type="ORF">LTR77_008567</name>
</gene>
<evidence type="ECO:0000256" key="18">
    <source>
        <dbReference type="ARBA" id="ARBA00038851"/>
    </source>
</evidence>
<keyword evidence="25" id="KW-1185">Reference proteome</keyword>
<evidence type="ECO:0000256" key="3">
    <source>
        <dbReference type="ARBA" id="ARBA00005402"/>
    </source>
</evidence>
<evidence type="ECO:0000256" key="13">
    <source>
        <dbReference type="ARBA" id="ARBA00023011"/>
    </source>
</evidence>
<protein>
    <recommendedName>
        <fullName evidence="19">7-dehydrocholesterol reductase</fullName>
        <ecNumber evidence="18">1.3.1.21</ecNumber>
    </recommendedName>
    <alternativeName>
        <fullName evidence="20">Sterol Delta(7)-reductase</fullName>
    </alternativeName>
</protein>
<dbReference type="GeneID" id="89929900"/>
<keyword evidence="14 23" id="KW-0443">Lipid metabolism</keyword>
<feature type="transmembrane region" description="Helical" evidence="23">
    <location>
        <begin position="38"/>
        <end position="57"/>
    </location>
</feature>
<evidence type="ECO:0000256" key="22">
    <source>
        <dbReference type="ARBA" id="ARBA00047826"/>
    </source>
</evidence>
<keyword evidence="13 23" id="KW-0756">Sterol biosynthesis</keyword>
<dbReference type="EMBL" id="JAVRRT010000014">
    <property type="protein sequence ID" value="KAK5166306.1"/>
    <property type="molecule type" value="Genomic_DNA"/>
</dbReference>
<feature type="transmembrane region" description="Helical" evidence="23">
    <location>
        <begin position="163"/>
        <end position="184"/>
    </location>
</feature>
<dbReference type="PANTHER" id="PTHR21257:SF38">
    <property type="entry name" value="7-DEHYDROCHOLESTEROL REDUCTASE"/>
    <property type="match status" value="1"/>
</dbReference>
<keyword evidence="5" id="KW-0153">Cholesterol metabolism</keyword>
<evidence type="ECO:0000256" key="15">
    <source>
        <dbReference type="ARBA" id="ARBA00023136"/>
    </source>
</evidence>
<feature type="transmembrane region" description="Helical" evidence="23">
    <location>
        <begin position="130"/>
        <end position="151"/>
    </location>
</feature>
<feature type="transmembrane region" description="Helical" evidence="23">
    <location>
        <begin position="89"/>
        <end position="109"/>
    </location>
</feature>
<dbReference type="GO" id="GO:0047598">
    <property type="term" value="F:7-dehydrocholesterol reductase activity"/>
    <property type="evidence" value="ECO:0007669"/>
    <property type="project" value="UniProtKB-EC"/>
</dbReference>
<dbReference type="Pfam" id="PF01222">
    <property type="entry name" value="ERG4_ERG24"/>
    <property type="match status" value="1"/>
</dbReference>
<keyword evidence="8" id="KW-0256">Endoplasmic reticulum</keyword>
<keyword evidence="10 23" id="KW-0752">Steroid biosynthesis</keyword>
<reference evidence="24 25" key="1">
    <citation type="submission" date="2023-08" db="EMBL/GenBank/DDBJ databases">
        <title>Black Yeasts Isolated from many extreme environments.</title>
        <authorList>
            <person name="Coleine C."/>
            <person name="Stajich J.E."/>
            <person name="Selbmann L."/>
        </authorList>
    </citation>
    <scope>NUCLEOTIDE SEQUENCE [LARGE SCALE GENOMIC DNA]</scope>
    <source>
        <strain evidence="24 25">CCFEE 5935</strain>
    </source>
</reference>
<dbReference type="GO" id="GO:0006695">
    <property type="term" value="P:cholesterol biosynthetic process"/>
    <property type="evidence" value="ECO:0007669"/>
    <property type="project" value="UniProtKB-KW"/>
</dbReference>
<feature type="transmembrane region" description="Helical" evidence="23">
    <location>
        <begin position="285"/>
        <end position="303"/>
    </location>
</feature>
<keyword evidence="11 23" id="KW-1133">Transmembrane helix</keyword>
<keyword evidence="6 23" id="KW-0812">Transmembrane</keyword>
<name>A0AAV9P1C4_9PEZI</name>
<dbReference type="PROSITE" id="PS01017">
    <property type="entry name" value="STEROL_REDUCT_1"/>
    <property type="match status" value="1"/>
</dbReference>
<feature type="transmembrane region" description="Helical" evidence="23">
    <location>
        <begin position="395"/>
        <end position="423"/>
    </location>
</feature>
<dbReference type="GO" id="GO:0005789">
    <property type="term" value="C:endoplasmic reticulum membrane"/>
    <property type="evidence" value="ECO:0007669"/>
    <property type="project" value="UniProtKB-SubCell"/>
</dbReference>
<dbReference type="AlphaFoldDB" id="A0AAV9P1C4"/>
<evidence type="ECO:0000256" key="7">
    <source>
        <dbReference type="ARBA" id="ARBA00022778"/>
    </source>
</evidence>
<evidence type="ECO:0000313" key="24">
    <source>
        <dbReference type="EMBL" id="KAK5166306.1"/>
    </source>
</evidence>
<evidence type="ECO:0000256" key="6">
    <source>
        <dbReference type="ARBA" id="ARBA00022692"/>
    </source>
</evidence>
<evidence type="ECO:0000256" key="16">
    <source>
        <dbReference type="ARBA" id="ARBA00023166"/>
    </source>
</evidence>
<keyword evidence="9" id="KW-0521">NADP</keyword>